<organism evidence="3 4">
    <name type="scientific">PS1 clade bacterium</name>
    <dbReference type="NCBI Taxonomy" id="2175152"/>
    <lineage>
        <taxon>Bacteria</taxon>
        <taxon>Pseudomonadati</taxon>
        <taxon>Pseudomonadota</taxon>
        <taxon>Alphaproteobacteria</taxon>
        <taxon>PS1 clade</taxon>
    </lineage>
</organism>
<dbReference type="Pfam" id="PF03703">
    <property type="entry name" value="bPH_2"/>
    <property type="match status" value="1"/>
</dbReference>
<evidence type="ECO:0000256" key="1">
    <source>
        <dbReference type="SAM" id="Phobius"/>
    </source>
</evidence>
<evidence type="ECO:0000313" key="3">
    <source>
        <dbReference type="EMBL" id="RCL77442.1"/>
    </source>
</evidence>
<dbReference type="EMBL" id="QOQF01000008">
    <property type="protein sequence ID" value="RCL77442.1"/>
    <property type="molecule type" value="Genomic_DNA"/>
</dbReference>
<sequence length="143" mass="16154">MSYVEDSLGTGETIEHMFRFHWVININITLFHLLMLIVSLNFWPFLNVLSLLIMCPSLIYHLSIKNTEHAVTSKRVIFKKGIIARNTEEQLLKKVETIEIKQGVLGRLLGYGDVKITGTGISAVSFKGIDNPLEVKSKIEALL</sequence>
<keyword evidence="1" id="KW-0472">Membrane</keyword>
<dbReference type="AlphaFoldDB" id="A0A368E013"/>
<feature type="transmembrane region" description="Helical" evidence="1">
    <location>
        <begin position="20"/>
        <end position="38"/>
    </location>
</feature>
<gene>
    <name evidence="3" type="ORF">DBW69_03225</name>
</gene>
<reference evidence="3 4" key="1">
    <citation type="journal article" date="2018" name="Microbiome">
        <title>Fine metagenomic profile of the Mediterranean stratified and mixed water columns revealed by assembly and recruitment.</title>
        <authorList>
            <person name="Haro-Moreno J.M."/>
            <person name="Lopez-Perez M."/>
            <person name="De La Torre J.R."/>
            <person name="Picazo A."/>
            <person name="Camacho A."/>
            <person name="Rodriguez-Valera F."/>
        </authorList>
    </citation>
    <scope>NUCLEOTIDE SEQUENCE [LARGE SCALE GENOMIC DNA]</scope>
    <source>
        <strain evidence="3">MED-G55</strain>
    </source>
</reference>
<dbReference type="InterPro" id="IPR005182">
    <property type="entry name" value="YdbS-like_PH"/>
</dbReference>
<proteinExistence type="predicted"/>
<dbReference type="Proteomes" id="UP000252132">
    <property type="component" value="Unassembled WGS sequence"/>
</dbReference>
<evidence type="ECO:0000313" key="4">
    <source>
        <dbReference type="Proteomes" id="UP000252132"/>
    </source>
</evidence>
<dbReference type="PANTHER" id="PTHR37938:SF1">
    <property type="entry name" value="BLL0215 PROTEIN"/>
    <property type="match status" value="1"/>
</dbReference>
<keyword evidence="1" id="KW-0812">Transmembrane</keyword>
<protein>
    <submittedName>
        <fullName evidence="3">PH domain-containing protein</fullName>
    </submittedName>
</protein>
<accession>A0A368E013</accession>
<feature type="transmembrane region" description="Helical" evidence="1">
    <location>
        <begin position="45"/>
        <end position="64"/>
    </location>
</feature>
<comment type="caution">
    <text evidence="3">The sequence shown here is derived from an EMBL/GenBank/DDBJ whole genome shotgun (WGS) entry which is preliminary data.</text>
</comment>
<name>A0A368E013_9PROT</name>
<feature type="domain" description="YdbS-like PH" evidence="2">
    <location>
        <begin position="66"/>
        <end position="137"/>
    </location>
</feature>
<dbReference type="PANTHER" id="PTHR37938">
    <property type="entry name" value="BLL0215 PROTEIN"/>
    <property type="match status" value="1"/>
</dbReference>
<keyword evidence="1" id="KW-1133">Transmembrane helix</keyword>
<evidence type="ECO:0000259" key="2">
    <source>
        <dbReference type="Pfam" id="PF03703"/>
    </source>
</evidence>